<keyword evidence="1" id="KW-0812">Transmembrane</keyword>
<evidence type="ECO:0008006" key="4">
    <source>
        <dbReference type="Google" id="ProtNLM"/>
    </source>
</evidence>
<sequence length="119" mass="12581">MSLIISWVALTLSFWVASLLLPGFKIKGGVGSHLVVSAVFGTLSFFLGWVLYTAIGIGTLGIGFLLSFLTRLVVATILLLATDKLSKRLSIDKASTAFLAALITSVIGTGVEAVLHRVF</sequence>
<dbReference type="RefSeq" id="WP_053233528.1">
    <property type="nucleotide sequence ID" value="NZ_CP011125.1"/>
</dbReference>
<keyword evidence="1" id="KW-0472">Membrane</keyword>
<keyword evidence="3" id="KW-1185">Reference proteome</keyword>
<reference evidence="2 3" key="1">
    <citation type="submission" date="2015-03" db="EMBL/GenBank/DDBJ databases">
        <title>Genome assembly of Sandaracinus amylolyticus DSM 53668.</title>
        <authorList>
            <person name="Sharma G."/>
            <person name="Subramanian S."/>
        </authorList>
    </citation>
    <scope>NUCLEOTIDE SEQUENCE [LARGE SCALE GENOMIC DNA]</scope>
    <source>
        <strain evidence="2 3">DSM 53668</strain>
    </source>
</reference>
<evidence type="ECO:0000256" key="1">
    <source>
        <dbReference type="SAM" id="Phobius"/>
    </source>
</evidence>
<proteinExistence type="predicted"/>
<dbReference type="InterPro" id="IPR007165">
    <property type="entry name" value="Phage_holin_4_2"/>
</dbReference>
<dbReference type="KEGG" id="samy:DB32_003497"/>
<protein>
    <recommendedName>
        <fullName evidence="4">Phage holin family protein</fullName>
    </recommendedName>
</protein>
<dbReference type="EMBL" id="CP011125">
    <property type="protein sequence ID" value="AKF06348.1"/>
    <property type="molecule type" value="Genomic_DNA"/>
</dbReference>
<feature type="transmembrane region" description="Helical" evidence="1">
    <location>
        <begin position="94"/>
        <end position="115"/>
    </location>
</feature>
<gene>
    <name evidence="2" type="ORF">DB32_003497</name>
</gene>
<dbReference type="Proteomes" id="UP000034883">
    <property type="component" value="Chromosome"/>
</dbReference>
<feature type="transmembrane region" description="Helical" evidence="1">
    <location>
        <begin position="6"/>
        <end position="22"/>
    </location>
</feature>
<keyword evidence="1" id="KW-1133">Transmembrane helix</keyword>
<evidence type="ECO:0000313" key="2">
    <source>
        <dbReference type="EMBL" id="AKF06348.1"/>
    </source>
</evidence>
<dbReference type="OrthoDB" id="9797048at2"/>
<feature type="transmembrane region" description="Helical" evidence="1">
    <location>
        <begin position="61"/>
        <end position="82"/>
    </location>
</feature>
<dbReference type="Pfam" id="PF04020">
    <property type="entry name" value="Phage_holin_4_2"/>
    <property type="match status" value="1"/>
</dbReference>
<accession>A0A0F6W3B6</accession>
<evidence type="ECO:0000313" key="3">
    <source>
        <dbReference type="Proteomes" id="UP000034883"/>
    </source>
</evidence>
<organism evidence="2 3">
    <name type="scientific">Sandaracinus amylolyticus</name>
    <dbReference type="NCBI Taxonomy" id="927083"/>
    <lineage>
        <taxon>Bacteria</taxon>
        <taxon>Pseudomonadati</taxon>
        <taxon>Myxococcota</taxon>
        <taxon>Polyangia</taxon>
        <taxon>Polyangiales</taxon>
        <taxon>Sandaracinaceae</taxon>
        <taxon>Sandaracinus</taxon>
    </lineage>
</organism>
<name>A0A0F6W3B6_9BACT</name>
<feature type="transmembrane region" description="Helical" evidence="1">
    <location>
        <begin position="34"/>
        <end position="55"/>
    </location>
</feature>
<dbReference type="AlphaFoldDB" id="A0A0F6W3B6"/>